<proteinExistence type="predicted"/>
<reference evidence="1 2" key="1">
    <citation type="submission" date="2012-12" db="EMBL/GenBank/DDBJ databases">
        <title>Genome assembly of Fulvivirga imtechensis AK7.</title>
        <authorList>
            <person name="Nupur N."/>
            <person name="Khatri I."/>
            <person name="Kumar R."/>
            <person name="Subramanian S."/>
            <person name="Pinnaka A."/>
        </authorList>
    </citation>
    <scope>NUCLEOTIDE SEQUENCE [LARGE SCALE GENOMIC DNA]</scope>
    <source>
        <strain evidence="1 2">AK7</strain>
    </source>
</reference>
<gene>
    <name evidence="1" type="ORF">C900_05656</name>
</gene>
<keyword evidence="2" id="KW-1185">Reference proteome</keyword>
<name>L8JL55_9BACT</name>
<evidence type="ECO:0000313" key="1">
    <source>
        <dbReference type="EMBL" id="ELR68963.1"/>
    </source>
</evidence>
<dbReference type="OrthoDB" id="982997at2"/>
<organism evidence="1 2">
    <name type="scientific">Fulvivirga imtechensis AK7</name>
    <dbReference type="NCBI Taxonomy" id="1237149"/>
    <lineage>
        <taxon>Bacteria</taxon>
        <taxon>Pseudomonadati</taxon>
        <taxon>Bacteroidota</taxon>
        <taxon>Cytophagia</taxon>
        <taxon>Cytophagales</taxon>
        <taxon>Fulvivirgaceae</taxon>
        <taxon>Fulvivirga</taxon>
    </lineage>
</organism>
<sequence length="57" mass="6906">MNSLSYRFYDEKLDLMYEASYSTNQEKSDRRLTELLQRSKLFLNVGNISCYRIEPKF</sequence>
<dbReference type="EMBL" id="AMZN01000087">
    <property type="protein sequence ID" value="ELR68963.1"/>
    <property type="molecule type" value="Genomic_DNA"/>
</dbReference>
<dbReference type="RefSeq" id="WP_009582764.1">
    <property type="nucleotide sequence ID" value="NZ_AMZN01000087.1"/>
</dbReference>
<evidence type="ECO:0000313" key="2">
    <source>
        <dbReference type="Proteomes" id="UP000011135"/>
    </source>
</evidence>
<dbReference type="Proteomes" id="UP000011135">
    <property type="component" value="Unassembled WGS sequence"/>
</dbReference>
<protein>
    <submittedName>
        <fullName evidence="1">Uncharacterized protein</fullName>
    </submittedName>
</protein>
<dbReference type="AlphaFoldDB" id="L8JL55"/>
<accession>L8JL55</accession>
<comment type="caution">
    <text evidence="1">The sequence shown here is derived from an EMBL/GenBank/DDBJ whole genome shotgun (WGS) entry which is preliminary data.</text>
</comment>